<evidence type="ECO:0000313" key="1">
    <source>
        <dbReference type="EMBL" id="BBO23098.1"/>
    </source>
</evidence>
<dbReference type="AlphaFoldDB" id="A0A809R8X2"/>
<dbReference type="EMBL" id="AP021858">
    <property type="protein sequence ID" value="BBO23098.1"/>
    <property type="molecule type" value="Genomic_DNA"/>
</dbReference>
<reference evidence="1" key="1">
    <citation type="journal article" name="DNA Res.">
        <title>The physiological potential of anammox bacteria as revealed by their core genome structure.</title>
        <authorList>
            <person name="Okubo T."/>
            <person name="Toyoda A."/>
            <person name="Fukuhara K."/>
            <person name="Uchiyama I."/>
            <person name="Harigaya Y."/>
            <person name="Kuroiwa M."/>
            <person name="Suzuki T."/>
            <person name="Murakami Y."/>
            <person name="Suwa Y."/>
            <person name="Takami H."/>
        </authorList>
    </citation>
    <scope>NUCLEOTIDE SEQUENCE</scope>
    <source>
        <strain evidence="1">317325-2</strain>
    </source>
</reference>
<proteinExistence type="predicted"/>
<evidence type="ECO:0000313" key="2">
    <source>
        <dbReference type="Proteomes" id="UP000662873"/>
    </source>
</evidence>
<dbReference type="Gene3D" id="2.20.25.10">
    <property type="match status" value="1"/>
</dbReference>
<dbReference type="SUPFAM" id="SSF158997">
    <property type="entry name" value="Trm112p-like"/>
    <property type="match status" value="1"/>
</dbReference>
<gene>
    <name evidence="1" type="ORF">NPRO_06930</name>
</gene>
<dbReference type="Pfam" id="PF03966">
    <property type="entry name" value="Trm112p"/>
    <property type="match status" value="1"/>
</dbReference>
<protein>
    <submittedName>
        <fullName evidence="1">Uncharacterized protein</fullName>
    </submittedName>
</protein>
<name>A0A809R8X2_9BACT</name>
<organism evidence="1 2">
    <name type="scientific">Candidatus Nitrosymbiomonas proteolyticus</name>
    <dbReference type="NCBI Taxonomy" id="2608984"/>
    <lineage>
        <taxon>Bacteria</taxon>
        <taxon>Bacillati</taxon>
        <taxon>Armatimonadota</taxon>
        <taxon>Armatimonadota incertae sedis</taxon>
        <taxon>Candidatus Nitrosymbiomonas</taxon>
    </lineage>
</organism>
<accession>A0A809R8X2</accession>
<dbReference type="InterPro" id="IPR005651">
    <property type="entry name" value="Trm112-like"/>
</dbReference>
<sequence>MIDPEFLKILACPVCDDRPALRLEGEWVVCSKCGRKYPILEGIPQLTPEDGTLEPVRAEETHG</sequence>
<dbReference type="Proteomes" id="UP000662873">
    <property type="component" value="Chromosome"/>
</dbReference>
<dbReference type="KEGG" id="npy:NPRO_06930"/>